<evidence type="ECO:0000256" key="2">
    <source>
        <dbReference type="ARBA" id="ARBA00023210"/>
    </source>
</evidence>
<dbReference type="GO" id="GO:0051301">
    <property type="term" value="P:cell division"/>
    <property type="evidence" value="ECO:0007669"/>
    <property type="project" value="UniProtKB-KW"/>
</dbReference>
<keyword evidence="1" id="KW-0132">Cell division</keyword>
<proteinExistence type="predicted"/>
<accession>A0A5B8MFL2</accession>
<evidence type="ECO:0000256" key="1">
    <source>
        <dbReference type="ARBA" id="ARBA00022618"/>
    </source>
</evidence>
<dbReference type="InterPro" id="IPR007561">
    <property type="entry name" value="Cell_div_SepF/SepF-rel"/>
</dbReference>
<evidence type="ECO:0000313" key="5">
    <source>
        <dbReference type="EMBL" id="QDZ19167.1"/>
    </source>
</evidence>
<dbReference type="Proteomes" id="UP000316726">
    <property type="component" value="Chromosome 2"/>
</dbReference>
<dbReference type="InterPro" id="IPR038594">
    <property type="entry name" value="SepF-like_sf"/>
</dbReference>
<feature type="region of interest" description="Disordered" evidence="4">
    <location>
        <begin position="39"/>
        <end position="67"/>
    </location>
</feature>
<reference evidence="5 6" key="1">
    <citation type="submission" date="2018-07" db="EMBL/GenBank/DDBJ databases">
        <title>The complete nuclear genome of the prasinophyte Chloropicon primus (CCMP1205).</title>
        <authorList>
            <person name="Pombert J.-F."/>
            <person name="Otis C."/>
            <person name="Turmel M."/>
            <person name="Lemieux C."/>
        </authorList>
    </citation>
    <scope>NUCLEOTIDE SEQUENCE [LARGE SCALE GENOMIC DNA]</scope>
    <source>
        <strain evidence="5 6">CCMP1205</strain>
    </source>
</reference>
<keyword evidence="2" id="KW-0717">Septation</keyword>
<feature type="compositionally biased region" description="Low complexity" evidence="4">
    <location>
        <begin position="43"/>
        <end position="58"/>
    </location>
</feature>
<dbReference type="InterPro" id="IPR023052">
    <property type="entry name" value="Cell_div_SepF"/>
</dbReference>
<keyword evidence="3" id="KW-0131">Cell cycle</keyword>
<evidence type="ECO:0000313" key="6">
    <source>
        <dbReference type="Proteomes" id="UP000316726"/>
    </source>
</evidence>
<dbReference type="PANTHER" id="PTHR35798">
    <property type="entry name" value="CELL DIVISION PROTEIN SEPF"/>
    <property type="match status" value="1"/>
</dbReference>
<dbReference type="OrthoDB" id="10599152at2759"/>
<keyword evidence="6" id="KW-1185">Reference proteome</keyword>
<evidence type="ECO:0000256" key="4">
    <source>
        <dbReference type="SAM" id="MobiDB-lite"/>
    </source>
</evidence>
<dbReference type="PANTHER" id="PTHR35798:SF1">
    <property type="entry name" value="CELL DIVISION PROTEIN SEPF"/>
    <property type="match status" value="1"/>
</dbReference>
<evidence type="ECO:0000256" key="3">
    <source>
        <dbReference type="ARBA" id="ARBA00023306"/>
    </source>
</evidence>
<gene>
    <name evidence="5" type="ORF">A3770_02p16850</name>
</gene>
<name>A0A5B8MFL2_9CHLO</name>
<dbReference type="EMBL" id="CP031035">
    <property type="protein sequence ID" value="QDZ19167.1"/>
    <property type="molecule type" value="Genomic_DNA"/>
</dbReference>
<dbReference type="Gene3D" id="3.30.110.150">
    <property type="entry name" value="SepF-like protein"/>
    <property type="match status" value="1"/>
</dbReference>
<protein>
    <submittedName>
        <fullName evidence="5">Uncharacterized protein</fullName>
    </submittedName>
</protein>
<dbReference type="Pfam" id="PF04472">
    <property type="entry name" value="SepF"/>
    <property type="match status" value="1"/>
</dbReference>
<sequence length="193" mass="20249">MNAVAVAGGALRCGAARPRRVTTRWGSLVQCGITSATSRQGAARHASSSSPSPAAWSRGGRGGSLVAASSERDPLFGNEGAQYPDPSRDFAIFWPTCFREAATSVNSLQQGHVVVVNVGGIPNLEDQQRAVDFIAGACYALEGQQDVLAESIFIFFPRLVGDFEDKGSALKHSQAARDALVSLARSEIKGSLA</sequence>
<organism evidence="5 6">
    <name type="scientific">Chloropicon primus</name>
    <dbReference type="NCBI Taxonomy" id="1764295"/>
    <lineage>
        <taxon>Eukaryota</taxon>
        <taxon>Viridiplantae</taxon>
        <taxon>Chlorophyta</taxon>
        <taxon>Chloropicophyceae</taxon>
        <taxon>Chloropicales</taxon>
        <taxon>Chloropicaceae</taxon>
        <taxon>Chloropicon</taxon>
    </lineage>
</organism>
<dbReference type="AlphaFoldDB" id="A0A5B8MFL2"/>